<name>A0ABY8IGM1_9HYPH</name>
<dbReference type="InterPro" id="IPR046336">
    <property type="entry name" value="Lon_prtase_N_sf"/>
</dbReference>
<dbReference type="SMART" id="SM00464">
    <property type="entry name" value="LON"/>
    <property type="match status" value="1"/>
</dbReference>
<sequence length="220" mass="23887">MQVGNARYLKPSDLPESVAIFPLTGALLLPGGQLPLNVFEPRYLAMFDAAISGNRLIGMIQPALGDAADSGQLAHVGCLGRITSFAETGDGRYMVSLTGICRFRVMDEISGHHPYRTFRIAPFFADLKAEDEESSVDRAGLLSAFKAFLEANKLEADWDSVERAGNMTLVNSLSMMAPFEPAEKQALLEAPDLKTRAETFVAITEIVLARSFGDSDTILQ</sequence>
<dbReference type="RefSeq" id="WP_142824641.1">
    <property type="nucleotide sequence ID" value="NZ_CP117267.1"/>
</dbReference>
<dbReference type="SUPFAM" id="SSF88697">
    <property type="entry name" value="PUA domain-like"/>
    <property type="match status" value="1"/>
</dbReference>
<dbReference type="InterPro" id="IPR015947">
    <property type="entry name" value="PUA-like_sf"/>
</dbReference>
<dbReference type="PANTHER" id="PTHR46732:SF8">
    <property type="entry name" value="ATP-DEPENDENT PROTEASE LA (LON) DOMAIN PROTEIN"/>
    <property type="match status" value="1"/>
</dbReference>
<evidence type="ECO:0000313" key="3">
    <source>
        <dbReference type="Proteomes" id="UP000318939"/>
    </source>
</evidence>
<dbReference type="Pfam" id="PF02190">
    <property type="entry name" value="LON_substr_bdg"/>
    <property type="match status" value="1"/>
</dbReference>
<accession>A0ABY8IGM1</accession>
<organism evidence="2 3">
    <name type="scientific">Rhizobium rhododendri</name>
    <dbReference type="NCBI Taxonomy" id="2506430"/>
    <lineage>
        <taxon>Bacteria</taxon>
        <taxon>Pseudomonadati</taxon>
        <taxon>Pseudomonadota</taxon>
        <taxon>Alphaproteobacteria</taxon>
        <taxon>Hyphomicrobiales</taxon>
        <taxon>Rhizobiaceae</taxon>
        <taxon>Rhizobium/Agrobacterium group</taxon>
        <taxon>Rhizobium</taxon>
    </lineage>
</organism>
<evidence type="ECO:0000313" key="2">
    <source>
        <dbReference type="EMBL" id="WFS22401.1"/>
    </source>
</evidence>
<keyword evidence="3" id="KW-1185">Reference proteome</keyword>
<dbReference type="InterPro" id="IPR003111">
    <property type="entry name" value="Lon_prtase_N"/>
</dbReference>
<gene>
    <name evidence="2" type="ORF">PR018_14775</name>
</gene>
<dbReference type="Gene3D" id="2.30.130.40">
    <property type="entry name" value="LON domain-like"/>
    <property type="match status" value="1"/>
</dbReference>
<proteinExistence type="predicted"/>
<dbReference type="PROSITE" id="PS51787">
    <property type="entry name" value="LON_N"/>
    <property type="match status" value="1"/>
</dbReference>
<protein>
    <submittedName>
        <fullName evidence="2">LON peptidase substrate-binding domain-containing protein</fullName>
    </submittedName>
</protein>
<reference evidence="2" key="1">
    <citation type="journal article" date="2019" name="Phytopathology">
        <title>A Novel Group of Rhizobium tumorigenes-Like Agrobacteria Associated with Crown Gall Disease of Rhododendron and Blueberry.</title>
        <authorList>
            <person name="Kuzmanovic N."/>
            <person name="Behrens P."/>
            <person name="Idczak E."/>
            <person name="Wagner S."/>
            <person name="Gotz M."/>
            <person name="Sproer C."/>
            <person name="Bunk B."/>
            <person name="Overmann J."/>
            <person name="Smalla K."/>
        </authorList>
    </citation>
    <scope>NUCLEOTIDE SEQUENCE</scope>
    <source>
        <strain evidence="2">Rho-6.2</strain>
    </source>
</reference>
<feature type="domain" description="Lon N-terminal" evidence="1">
    <location>
        <begin position="18"/>
        <end position="208"/>
    </location>
</feature>
<dbReference type="EMBL" id="CP117267">
    <property type="protein sequence ID" value="WFS22401.1"/>
    <property type="molecule type" value="Genomic_DNA"/>
</dbReference>
<evidence type="ECO:0000259" key="1">
    <source>
        <dbReference type="PROSITE" id="PS51787"/>
    </source>
</evidence>
<dbReference type="Proteomes" id="UP000318939">
    <property type="component" value="Chromosome"/>
</dbReference>
<dbReference type="PANTHER" id="PTHR46732">
    <property type="entry name" value="ATP-DEPENDENT PROTEASE LA (LON) DOMAIN PROTEIN"/>
    <property type="match status" value="1"/>
</dbReference>
<reference evidence="2" key="2">
    <citation type="journal article" date="2023" name="MicrobiologyOpen">
        <title>Genomics of the tumorigenes clade of the family Rhizobiaceae and description of Rhizobium rhododendri sp. nov.</title>
        <authorList>
            <person name="Kuzmanovic N."/>
            <person name="diCenzo G.C."/>
            <person name="Bunk B."/>
            <person name="Sproeer C."/>
            <person name="Fruehling A."/>
            <person name="Neumann-Schaal M."/>
            <person name="Overmann J."/>
            <person name="Smalla K."/>
        </authorList>
    </citation>
    <scope>NUCLEOTIDE SEQUENCE</scope>
    <source>
        <strain evidence="2">Rho-6.2</strain>
    </source>
</reference>